<dbReference type="PANTHER" id="PTHR28055:SF1">
    <property type="entry name" value="ALTERED INHERITANCE OF MITOCHONDRIA PROTEIN 41, MITOCHONDRIAL"/>
    <property type="match status" value="1"/>
</dbReference>
<feature type="region of interest" description="Disordered" evidence="1">
    <location>
        <begin position="93"/>
        <end position="113"/>
    </location>
</feature>
<dbReference type="Proteomes" id="UP001153365">
    <property type="component" value="Unassembled WGS sequence"/>
</dbReference>
<dbReference type="GO" id="GO:0016884">
    <property type="term" value="F:carbon-nitrogen ligase activity, with glutamine as amido-N-donor"/>
    <property type="evidence" value="ECO:0007669"/>
    <property type="project" value="InterPro"/>
</dbReference>
<dbReference type="SUPFAM" id="SSF89095">
    <property type="entry name" value="GatB/YqeY motif"/>
    <property type="match status" value="1"/>
</dbReference>
<keyword evidence="3" id="KW-1185">Reference proteome</keyword>
<dbReference type="InterPro" id="IPR003789">
    <property type="entry name" value="Asn/Gln_tRNA_amidoTrase-B-like"/>
</dbReference>
<dbReference type="Gene3D" id="1.10.1510.10">
    <property type="entry name" value="Uncharacterised protein YqeY/AIM41 PF09424, N-terminal domain"/>
    <property type="match status" value="1"/>
</dbReference>
<dbReference type="EMBL" id="CALTRL010002614">
    <property type="protein sequence ID" value="CAH7676202.1"/>
    <property type="molecule type" value="Genomic_DNA"/>
</dbReference>
<proteinExistence type="predicted"/>
<dbReference type="InterPro" id="IPR042184">
    <property type="entry name" value="YqeY/Aim41_N"/>
</dbReference>
<comment type="caution">
    <text evidence="2">The sequence shown here is derived from an EMBL/GenBank/DDBJ whole genome shotgun (WGS) entry which is preliminary data.</text>
</comment>
<organism evidence="2 3">
    <name type="scientific">Phakopsora pachyrhizi</name>
    <name type="common">Asian soybean rust disease fungus</name>
    <dbReference type="NCBI Taxonomy" id="170000"/>
    <lineage>
        <taxon>Eukaryota</taxon>
        <taxon>Fungi</taxon>
        <taxon>Dikarya</taxon>
        <taxon>Basidiomycota</taxon>
        <taxon>Pucciniomycotina</taxon>
        <taxon>Pucciniomycetes</taxon>
        <taxon>Pucciniales</taxon>
        <taxon>Phakopsoraceae</taxon>
        <taxon>Phakopsora</taxon>
    </lineage>
</organism>
<dbReference type="GO" id="GO:0005739">
    <property type="term" value="C:mitochondrion"/>
    <property type="evidence" value="ECO:0007669"/>
    <property type="project" value="TreeGrafter"/>
</dbReference>
<evidence type="ECO:0000313" key="2">
    <source>
        <dbReference type="EMBL" id="CAH7676202.1"/>
    </source>
</evidence>
<protein>
    <submittedName>
        <fullName evidence="2">Uncharacterized protein</fullName>
    </submittedName>
</protein>
<evidence type="ECO:0000256" key="1">
    <source>
        <dbReference type="SAM" id="MobiDB-lite"/>
    </source>
</evidence>
<evidence type="ECO:0000313" key="3">
    <source>
        <dbReference type="Proteomes" id="UP001153365"/>
    </source>
</evidence>
<accession>A0AAV0B2E4</accession>
<sequence length="211" mass="23810">MNKLTMLMRRLYSLEVVSGKSSVKTIRSSKNNLRGFLQGISNESYHVRTLSSTTVMDWSTISPCHRNLFQGTRHFSSLNSHLRNILASRMGQDAGETDLPQNSDGGKLGDQEIKTDEEKESEVLMVRLKEGLKEAMRLKDQTKKNTIKSVLGEIQNRSHSKGKVSSIRSQIESSIRSRSKVLDICLSSNPQRLDIHQLTLAEIEVLKRILS</sequence>
<reference evidence="2" key="1">
    <citation type="submission" date="2022-06" db="EMBL/GenBank/DDBJ databases">
        <authorList>
            <consortium name="SYNGENTA / RWTH Aachen University"/>
        </authorList>
    </citation>
    <scope>NUCLEOTIDE SEQUENCE</scope>
</reference>
<dbReference type="InterPro" id="IPR019004">
    <property type="entry name" value="YqeY/Aim41"/>
</dbReference>
<dbReference type="PANTHER" id="PTHR28055">
    <property type="entry name" value="ALTERED INHERITANCE OF MITOCHONDRIA PROTEIN 41, MITOCHONDRIAL"/>
    <property type="match status" value="1"/>
</dbReference>
<name>A0AAV0B2E4_PHAPC</name>
<gene>
    <name evidence="2" type="ORF">PPACK8108_LOCUS11313</name>
</gene>
<dbReference type="AlphaFoldDB" id="A0AAV0B2E4"/>